<name>A0A433SA30_9BURK</name>
<comment type="caution">
    <text evidence="1">The sequence shown here is derived from an EMBL/GenBank/DDBJ whole genome shotgun (WGS) entry which is preliminary data.</text>
</comment>
<gene>
    <name evidence="1" type="ORF">CUZ56_02895</name>
</gene>
<sequence>MKPLKYISEAFLYAGDKNMVLTGQRIWLVNRGYFLE</sequence>
<keyword evidence="2" id="KW-1185">Reference proteome</keyword>
<evidence type="ECO:0000313" key="1">
    <source>
        <dbReference type="EMBL" id="RUS65596.1"/>
    </source>
</evidence>
<reference evidence="1 2" key="1">
    <citation type="submission" date="2018-01" db="EMBL/GenBank/DDBJ databases">
        <title>Saezia sanguinis gen. nov., sp. nov., in the order Burkholderiales isolated from human blood.</title>
        <authorList>
            <person name="Medina-Pascual M.J."/>
            <person name="Valdezate S."/>
            <person name="Monzon S."/>
            <person name="Cuesta I."/>
            <person name="Carrasco G."/>
            <person name="Villalon P."/>
            <person name="Saez-Nieto J.A."/>
        </authorList>
    </citation>
    <scope>NUCLEOTIDE SEQUENCE [LARGE SCALE GENOMIC DNA]</scope>
    <source>
        <strain evidence="1 2">CNM695-12</strain>
    </source>
</reference>
<organism evidence="1 2">
    <name type="scientific">Saezia sanguinis</name>
    <dbReference type="NCBI Taxonomy" id="1965230"/>
    <lineage>
        <taxon>Bacteria</taxon>
        <taxon>Pseudomonadati</taxon>
        <taxon>Pseudomonadota</taxon>
        <taxon>Betaproteobacteria</taxon>
        <taxon>Burkholderiales</taxon>
        <taxon>Saeziaceae</taxon>
        <taxon>Saezia</taxon>
    </lineage>
</organism>
<evidence type="ECO:0000313" key="2">
    <source>
        <dbReference type="Proteomes" id="UP000286947"/>
    </source>
</evidence>
<protein>
    <submittedName>
        <fullName evidence="1">Uncharacterized protein</fullName>
    </submittedName>
</protein>
<accession>A0A433SA30</accession>
<dbReference type="EMBL" id="PQSP01000011">
    <property type="protein sequence ID" value="RUS65596.1"/>
    <property type="molecule type" value="Genomic_DNA"/>
</dbReference>
<proteinExistence type="predicted"/>
<dbReference type="Proteomes" id="UP000286947">
    <property type="component" value="Unassembled WGS sequence"/>
</dbReference>
<dbReference type="AlphaFoldDB" id="A0A433SA30"/>